<keyword evidence="3 6" id="KW-0812">Transmembrane</keyword>
<evidence type="ECO:0000256" key="4">
    <source>
        <dbReference type="ARBA" id="ARBA00022989"/>
    </source>
</evidence>
<dbReference type="EMBL" id="ML994626">
    <property type="protein sequence ID" value="KAF2187742.1"/>
    <property type="molecule type" value="Genomic_DNA"/>
</dbReference>
<dbReference type="InterPro" id="IPR004307">
    <property type="entry name" value="TspO_MBR"/>
</dbReference>
<comment type="subcellular location">
    <subcellularLocation>
        <location evidence="1">Membrane</location>
        <topology evidence="1">Multi-pass membrane protein</topology>
    </subcellularLocation>
</comment>
<comment type="similarity">
    <text evidence="2">Belongs to the TspO/BZRP family.</text>
</comment>
<evidence type="ECO:0000256" key="1">
    <source>
        <dbReference type="ARBA" id="ARBA00004141"/>
    </source>
</evidence>
<name>A0A6A6EAD3_9PEZI</name>
<keyword evidence="4 6" id="KW-1133">Transmembrane helix</keyword>
<sequence>MTSLAALDAGPRKITTYIPSLTLPRFVFEQPVVSALLPVVCGAGFGYSTQSDKPKRPWVFGPVWTALYAMMGYTAYLDWTIGTTSFDSEKVRLGMVCEPVLAEVYLMGATLYTIQLGINLIWMPPFFGLVDQLKPVAGIIPLTGLTGYLAYVWGKVDTACGWLSFTIYLSAGAGYLNNWDFSQAIKEDKDA</sequence>
<keyword evidence="7" id="KW-0675">Receptor</keyword>
<dbReference type="Proteomes" id="UP000800200">
    <property type="component" value="Unassembled WGS sequence"/>
</dbReference>
<dbReference type="Gene3D" id="1.20.1260.100">
    <property type="entry name" value="TspO/MBR protein"/>
    <property type="match status" value="1"/>
</dbReference>
<keyword evidence="8" id="KW-1185">Reference proteome</keyword>
<keyword evidence="5 6" id="KW-0472">Membrane</keyword>
<proteinExistence type="inferred from homology"/>
<evidence type="ECO:0000256" key="3">
    <source>
        <dbReference type="ARBA" id="ARBA00022692"/>
    </source>
</evidence>
<dbReference type="PANTHER" id="PTHR10057">
    <property type="entry name" value="PERIPHERAL-TYPE BENZODIAZEPINE RECEPTOR"/>
    <property type="match status" value="1"/>
</dbReference>
<evidence type="ECO:0000256" key="6">
    <source>
        <dbReference type="SAM" id="Phobius"/>
    </source>
</evidence>
<dbReference type="GO" id="GO:0005741">
    <property type="term" value="C:mitochondrial outer membrane"/>
    <property type="evidence" value="ECO:0007669"/>
    <property type="project" value="TreeGrafter"/>
</dbReference>
<feature type="transmembrane region" description="Helical" evidence="6">
    <location>
        <begin position="26"/>
        <end position="46"/>
    </location>
</feature>
<evidence type="ECO:0000313" key="8">
    <source>
        <dbReference type="Proteomes" id="UP000800200"/>
    </source>
</evidence>
<evidence type="ECO:0000256" key="2">
    <source>
        <dbReference type="ARBA" id="ARBA00007524"/>
    </source>
</evidence>
<feature type="transmembrane region" description="Helical" evidence="6">
    <location>
        <begin position="58"/>
        <end position="76"/>
    </location>
</feature>
<feature type="transmembrane region" description="Helical" evidence="6">
    <location>
        <begin position="104"/>
        <end position="123"/>
    </location>
</feature>
<evidence type="ECO:0000256" key="5">
    <source>
        <dbReference type="ARBA" id="ARBA00023136"/>
    </source>
</evidence>
<dbReference type="PANTHER" id="PTHR10057:SF0">
    <property type="entry name" value="TRANSLOCATOR PROTEIN"/>
    <property type="match status" value="1"/>
</dbReference>
<feature type="transmembrane region" description="Helical" evidence="6">
    <location>
        <begin position="135"/>
        <end position="153"/>
    </location>
</feature>
<dbReference type="AlphaFoldDB" id="A0A6A6EAD3"/>
<evidence type="ECO:0000313" key="7">
    <source>
        <dbReference type="EMBL" id="KAF2187742.1"/>
    </source>
</evidence>
<dbReference type="Pfam" id="PF03073">
    <property type="entry name" value="TspO_MBR"/>
    <property type="match status" value="1"/>
</dbReference>
<feature type="transmembrane region" description="Helical" evidence="6">
    <location>
        <begin position="159"/>
        <end position="176"/>
    </location>
</feature>
<dbReference type="OrthoDB" id="8841220at2759"/>
<dbReference type="GO" id="GO:0033013">
    <property type="term" value="P:tetrapyrrole metabolic process"/>
    <property type="evidence" value="ECO:0007669"/>
    <property type="project" value="UniProtKB-ARBA"/>
</dbReference>
<organism evidence="7 8">
    <name type="scientific">Zopfia rhizophila CBS 207.26</name>
    <dbReference type="NCBI Taxonomy" id="1314779"/>
    <lineage>
        <taxon>Eukaryota</taxon>
        <taxon>Fungi</taxon>
        <taxon>Dikarya</taxon>
        <taxon>Ascomycota</taxon>
        <taxon>Pezizomycotina</taxon>
        <taxon>Dothideomycetes</taxon>
        <taxon>Dothideomycetes incertae sedis</taxon>
        <taxon>Zopfiaceae</taxon>
        <taxon>Zopfia</taxon>
    </lineage>
</organism>
<dbReference type="InterPro" id="IPR038330">
    <property type="entry name" value="TspO/MBR-related_sf"/>
</dbReference>
<gene>
    <name evidence="7" type="ORF">K469DRAFT_737878</name>
</gene>
<reference evidence="7" key="1">
    <citation type="journal article" date="2020" name="Stud. Mycol.">
        <title>101 Dothideomycetes genomes: a test case for predicting lifestyles and emergence of pathogens.</title>
        <authorList>
            <person name="Haridas S."/>
            <person name="Albert R."/>
            <person name="Binder M."/>
            <person name="Bloem J."/>
            <person name="Labutti K."/>
            <person name="Salamov A."/>
            <person name="Andreopoulos B."/>
            <person name="Baker S."/>
            <person name="Barry K."/>
            <person name="Bills G."/>
            <person name="Bluhm B."/>
            <person name="Cannon C."/>
            <person name="Castanera R."/>
            <person name="Culley D."/>
            <person name="Daum C."/>
            <person name="Ezra D."/>
            <person name="Gonzalez J."/>
            <person name="Henrissat B."/>
            <person name="Kuo A."/>
            <person name="Liang C."/>
            <person name="Lipzen A."/>
            <person name="Lutzoni F."/>
            <person name="Magnuson J."/>
            <person name="Mondo S."/>
            <person name="Nolan M."/>
            <person name="Ohm R."/>
            <person name="Pangilinan J."/>
            <person name="Park H.-J."/>
            <person name="Ramirez L."/>
            <person name="Alfaro M."/>
            <person name="Sun H."/>
            <person name="Tritt A."/>
            <person name="Yoshinaga Y."/>
            <person name="Zwiers L.-H."/>
            <person name="Turgeon B."/>
            <person name="Goodwin S."/>
            <person name="Spatafora J."/>
            <person name="Crous P."/>
            <person name="Grigoriev I."/>
        </authorList>
    </citation>
    <scope>NUCLEOTIDE SEQUENCE</scope>
    <source>
        <strain evidence="7">CBS 207.26</strain>
    </source>
</reference>
<accession>A0A6A6EAD3</accession>
<dbReference type="CDD" id="cd15904">
    <property type="entry name" value="TSPO_MBR"/>
    <property type="match status" value="1"/>
</dbReference>
<protein>
    <submittedName>
        <fullName evidence="7">Benzodiazepine receptor family protein-like protein</fullName>
    </submittedName>
</protein>